<dbReference type="Proteomes" id="UP001596011">
    <property type="component" value="Unassembled WGS sequence"/>
</dbReference>
<dbReference type="RefSeq" id="WP_377137367.1">
    <property type="nucleotide sequence ID" value="NZ_JBHSFI010000005.1"/>
</dbReference>
<accession>A0ABV9HL09</accession>
<evidence type="ECO:0000256" key="1">
    <source>
        <dbReference type="SAM" id="MobiDB-lite"/>
    </source>
</evidence>
<reference evidence="3" key="1">
    <citation type="journal article" date="2019" name="Int. J. Syst. Evol. Microbiol.">
        <title>The Global Catalogue of Microorganisms (GCM) 10K type strain sequencing project: providing services to taxonomists for standard genome sequencing and annotation.</title>
        <authorList>
            <consortium name="The Broad Institute Genomics Platform"/>
            <consortium name="The Broad Institute Genome Sequencing Center for Infectious Disease"/>
            <person name="Wu L."/>
            <person name="Ma J."/>
        </authorList>
    </citation>
    <scope>NUCLEOTIDE SEQUENCE [LARGE SCALE GENOMIC DNA]</scope>
    <source>
        <strain evidence="3">CCUG 42722</strain>
    </source>
</reference>
<organism evidence="2 3">
    <name type="scientific">Promicromonospora alba</name>
    <dbReference type="NCBI Taxonomy" id="1616110"/>
    <lineage>
        <taxon>Bacteria</taxon>
        <taxon>Bacillati</taxon>
        <taxon>Actinomycetota</taxon>
        <taxon>Actinomycetes</taxon>
        <taxon>Micrococcales</taxon>
        <taxon>Promicromonosporaceae</taxon>
        <taxon>Promicromonospora</taxon>
    </lineage>
</organism>
<sequence length="196" mass="19584">MKRPSRRSIQAVADGVVTVAGLLVSGCGAAGTTSTGRGDQSDAGEVANDAPGGCEPQQVVSLCQTYELSGAMTAKDTVVAIPTTGSLTDATEEFSCTKLAGNADGFAFAPLDGEPARIGGEDLPVYFAAEGYAGPGEYELGPGSSIGPFVPGLGSRPTIEVAADGSGKITVDSFTSPTPGEELTGTISWTCVDPSS</sequence>
<feature type="region of interest" description="Disordered" evidence="1">
    <location>
        <begin position="31"/>
        <end position="52"/>
    </location>
</feature>
<dbReference type="EMBL" id="JBHSFI010000005">
    <property type="protein sequence ID" value="MFC4630040.1"/>
    <property type="molecule type" value="Genomic_DNA"/>
</dbReference>
<comment type="caution">
    <text evidence="2">The sequence shown here is derived from an EMBL/GenBank/DDBJ whole genome shotgun (WGS) entry which is preliminary data.</text>
</comment>
<keyword evidence="3" id="KW-1185">Reference proteome</keyword>
<gene>
    <name evidence="2" type="ORF">ACFO6V_17450</name>
</gene>
<evidence type="ECO:0000313" key="3">
    <source>
        <dbReference type="Proteomes" id="UP001596011"/>
    </source>
</evidence>
<protein>
    <submittedName>
        <fullName evidence="2">Uncharacterized protein</fullName>
    </submittedName>
</protein>
<evidence type="ECO:0000313" key="2">
    <source>
        <dbReference type="EMBL" id="MFC4630040.1"/>
    </source>
</evidence>
<proteinExistence type="predicted"/>
<dbReference type="PROSITE" id="PS51257">
    <property type="entry name" value="PROKAR_LIPOPROTEIN"/>
    <property type="match status" value="1"/>
</dbReference>
<name>A0ABV9HL09_9MICO</name>